<proteinExistence type="predicted"/>
<reference evidence="2 3" key="1">
    <citation type="journal article" date="2023" name="Hortic Res">
        <title>Pangenome of water caltrop reveals structural variations and asymmetric subgenome divergence after allopolyploidization.</title>
        <authorList>
            <person name="Zhang X."/>
            <person name="Chen Y."/>
            <person name="Wang L."/>
            <person name="Yuan Y."/>
            <person name="Fang M."/>
            <person name="Shi L."/>
            <person name="Lu R."/>
            <person name="Comes H.P."/>
            <person name="Ma Y."/>
            <person name="Chen Y."/>
            <person name="Huang G."/>
            <person name="Zhou Y."/>
            <person name="Zheng Z."/>
            <person name="Qiu Y."/>
        </authorList>
    </citation>
    <scope>NUCLEOTIDE SEQUENCE [LARGE SCALE GENOMIC DNA]</scope>
    <source>
        <tissue evidence="2">Roots</tissue>
    </source>
</reference>
<feature type="transmembrane region" description="Helical" evidence="1">
    <location>
        <begin position="37"/>
        <end position="57"/>
    </location>
</feature>
<dbReference type="Proteomes" id="UP001345219">
    <property type="component" value="Chromosome 20"/>
</dbReference>
<keyword evidence="3" id="KW-1185">Reference proteome</keyword>
<keyword evidence="1" id="KW-0812">Transmembrane</keyword>
<sequence>MVGETKGRNIHRRIYGHALSNLYWAMDWLGAAHIDTIIIFILAVWSASSAGLCSLLLSQITGLKKRFSVKVLQLPSLFSLQALGASPRRLVSVEAEKVETVDDDDEAVMELDEESVVIFSEKLGDEDKGTEVAVKEKVPSISSGVINLHKLALMMNKPIGLQSKFNEVINKHKSAEDEEEENEPISIQQSLSILSQMGRMNPTPTAKAVSSFNAYEYFWRTKPTTAASASVMSITKQPFPSLKNYNTTTMSKNYTTTMGKGCKEPMRSMIIWDWEPNCIATS</sequence>
<gene>
    <name evidence="2" type="ORF">SAY87_025909</name>
</gene>
<comment type="caution">
    <text evidence="2">The sequence shown here is derived from an EMBL/GenBank/DDBJ whole genome shotgun (WGS) entry which is preliminary data.</text>
</comment>
<accession>A0AAN7JJV5</accession>
<name>A0AAN7JJV5_9MYRT</name>
<keyword evidence="1" id="KW-0472">Membrane</keyword>
<evidence type="ECO:0000313" key="2">
    <source>
        <dbReference type="EMBL" id="KAK4746872.1"/>
    </source>
</evidence>
<keyword evidence="1" id="KW-1133">Transmembrane helix</keyword>
<evidence type="ECO:0000313" key="3">
    <source>
        <dbReference type="Proteomes" id="UP001345219"/>
    </source>
</evidence>
<protein>
    <submittedName>
        <fullName evidence="2">Uncharacterized protein</fullName>
    </submittedName>
</protein>
<dbReference type="AlphaFoldDB" id="A0AAN7JJV5"/>
<evidence type="ECO:0000256" key="1">
    <source>
        <dbReference type="SAM" id="Phobius"/>
    </source>
</evidence>
<dbReference type="EMBL" id="JAXIOK010000020">
    <property type="protein sequence ID" value="KAK4746872.1"/>
    <property type="molecule type" value="Genomic_DNA"/>
</dbReference>
<organism evidence="2 3">
    <name type="scientific">Trapa incisa</name>
    <dbReference type="NCBI Taxonomy" id="236973"/>
    <lineage>
        <taxon>Eukaryota</taxon>
        <taxon>Viridiplantae</taxon>
        <taxon>Streptophyta</taxon>
        <taxon>Embryophyta</taxon>
        <taxon>Tracheophyta</taxon>
        <taxon>Spermatophyta</taxon>
        <taxon>Magnoliopsida</taxon>
        <taxon>eudicotyledons</taxon>
        <taxon>Gunneridae</taxon>
        <taxon>Pentapetalae</taxon>
        <taxon>rosids</taxon>
        <taxon>malvids</taxon>
        <taxon>Myrtales</taxon>
        <taxon>Lythraceae</taxon>
        <taxon>Trapa</taxon>
    </lineage>
</organism>